<evidence type="ECO:0008006" key="3">
    <source>
        <dbReference type="Google" id="ProtNLM"/>
    </source>
</evidence>
<dbReference type="Proteomes" id="UP000094527">
    <property type="component" value="Unassembled WGS sequence"/>
</dbReference>
<evidence type="ECO:0000313" key="1">
    <source>
        <dbReference type="EMBL" id="ODM89763.1"/>
    </source>
</evidence>
<dbReference type="EMBL" id="LJIJ01002390">
    <property type="protein sequence ID" value="ODM89763.1"/>
    <property type="molecule type" value="Genomic_DNA"/>
</dbReference>
<reference evidence="1 2" key="1">
    <citation type="journal article" date="2016" name="Genome Biol. Evol.">
        <title>Gene Family Evolution Reflects Adaptation to Soil Environmental Stressors in the Genome of the Collembolan Orchesella cincta.</title>
        <authorList>
            <person name="Faddeeva-Vakhrusheva A."/>
            <person name="Derks M.F."/>
            <person name="Anvar S.Y."/>
            <person name="Agamennone V."/>
            <person name="Suring W."/>
            <person name="Smit S."/>
            <person name="van Straalen N.M."/>
            <person name="Roelofs D."/>
        </authorList>
    </citation>
    <scope>NUCLEOTIDE SEQUENCE [LARGE SCALE GENOMIC DNA]</scope>
    <source>
        <tissue evidence="1">Mixed pool</tissue>
    </source>
</reference>
<evidence type="ECO:0000313" key="2">
    <source>
        <dbReference type="Proteomes" id="UP000094527"/>
    </source>
</evidence>
<dbReference type="AlphaFoldDB" id="A0A1D2M9W3"/>
<protein>
    <recommendedName>
        <fullName evidence="3">F-box domain-containing protein</fullName>
    </recommendedName>
</protein>
<gene>
    <name evidence="1" type="ORF">Ocin01_16921</name>
</gene>
<comment type="caution">
    <text evidence="1">The sequence shown here is derived from an EMBL/GenBank/DDBJ whole genome shotgun (WGS) entry which is preliminary data.</text>
</comment>
<name>A0A1D2M9W3_ORCCI</name>
<accession>A0A1D2M9W3</accession>
<proteinExistence type="predicted"/>
<organism evidence="1 2">
    <name type="scientific">Orchesella cincta</name>
    <name type="common">Springtail</name>
    <name type="synonym">Podura cincta</name>
    <dbReference type="NCBI Taxonomy" id="48709"/>
    <lineage>
        <taxon>Eukaryota</taxon>
        <taxon>Metazoa</taxon>
        <taxon>Ecdysozoa</taxon>
        <taxon>Arthropoda</taxon>
        <taxon>Hexapoda</taxon>
        <taxon>Collembola</taxon>
        <taxon>Entomobryomorpha</taxon>
        <taxon>Entomobryoidea</taxon>
        <taxon>Orchesellidae</taxon>
        <taxon>Orchesellinae</taxon>
        <taxon>Orchesella</taxon>
    </lineage>
</organism>
<keyword evidence="2" id="KW-1185">Reference proteome</keyword>
<sequence>MSASEAEFQYHFNTSRSIFPKEYQSGYQVCYLCFRKRSTADDSQQQTFEAMPLQRYRTWNIYLQKNSWKFAEGSFSVEPIATPSSETAGDIASGWEELPNELLMKIFSHLKTGGALSI</sequence>